<dbReference type="PANTHER" id="PTHR12603:SF0">
    <property type="entry name" value="CCR4-NOT TRANSCRIPTION COMPLEX SUBUNIT 4"/>
    <property type="match status" value="1"/>
</dbReference>
<feature type="compositionally biased region" description="Basic residues" evidence="2">
    <location>
        <begin position="21"/>
        <end position="34"/>
    </location>
</feature>
<dbReference type="InterPro" id="IPR039515">
    <property type="entry name" value="NOT4_mRING-HC-C4C4"/>
</dbReference>
<feature type="region of interest" description="Disordered" evidence="2">
    <location>
        <begin position="176"/>
        <end position="208"/>
    </location>
</feature>
<feature type="compositionally biased region" description="Polar residues" evidence="2">
    <location>
        <begin position="61"/>
        <end position="74"/>
    </location>
</feature>
<protein>
    <recommendedName>
        <fullName evidence="4">RING-type domain-containing protein</fullName>
    </recommendedName>
</protein>
<gene>
    <name evidence="5" type="ORF">SO802_020573</name>
</gene>
<dbReference type="GO" id="GO:0030014">
    <property type="term" value="C:CCR4-NOT complex"/>
    <property type="evidence" value="ECO:0007669"/>
    <property type="project" value="InterPro"/>
</dbReference>
<dbReference type="Proteomes" id="UP001459277">
    <property type="component" value="Unassembled WGS sequence"/>
</dbReference>
<reference evidence="5 6" key="1">
    <citation type="submission" date="2024-01" db="EMBL/GenBank/DDBJ databases">
        <title>A telomere-to-telomere, gap-free genome of sweet tea (Lithocarpus litseifolius).</title>
        <authorList>
            <person name="Zhou J."/>
        </authorList>
    </citation>
    <scope>NUCLEOTIDE SEQUENCE [LARGE SCALE GENOMIC DNA]</scope>
    <source>
        <strain evidence="5">Zhou-2022a</strain>
        <tissue evidence="5">Leaf</tissue>
    </source>
</reference>
<feature type="compositionally biased region" description="Low complexity" evidence="2">
    <location>
        <begin position="103"/>
        <end position="143"/>
    </location>
</feature>
<sequence length="390" mass="41925">MVSNSITTASMSSGPNARDLGKKKRANRSAKLKQCKLDARREQWLSQGTAKNKGCKEEQTDGVQSRKGVNSSLKNLEMSSRGEEMEGSMLIHQYSDLDSPANSPTSVTSSVLGGSTDSGTNFTGTSSGSSRSSSSSSGGYCSGNITEDEEGGEGGGGDDGCLDDWEAVADALVAENKNPCSESSPERESVAELVSSREANDGVGLGGGDLKPECPKMVLRGACGNSQAWRPDDAFRPRSLPNLSKQQSLPNPDRHYGGGVGGVAWGCNKVVSTPTSCPICYEDLDFTDSSFLPCLCGFRLCLFCHKRILEEDGRCPGCRKPYETDPVEAETSVHGGSLTFRLARSCSMIASQLEFNSLFFCTLLYITISWFGWIYEQFYQANIMKGLRQV</sequence>
<evidence type="ECO:0000256" key="2">
    <source>
        <dbReference type="SAM" id="MobiDB-lite"/>
    </source>
</evidence>
<dbReference type="GO" id="GO:0016567">
    <property type="term" value="P:protein ubiquitination"/>
    <property type="evidence" value="ECO:0007669"/>
    <property type="project" value="TreeGrafter"/>
</dbReference>
<dbReference type="Gene3D" id="3.30.40.10">
    <property type="entry name" value="Zinc/RING finger domain, C3HC4 (zinc finger)"/>
    <property type="match status" value="1"/>
</dbReference>
<keyword evidence="1" id="KW-0863">Zinc-finger</keyword>
<dbReference type="PROSITE" id="PS50089">
    <property type="entry name" value="ZF_RING_2"/>
    <property type="match status" value="1"/>
</dbReference>
<keyword evidence="6" id="KW-1185">Reference proteome</keyword>
<name>A0AAW2CEC1_9ROSI</name>
<accession>A0AAW2CEC1</accession>
<dbReference type="GO" id="GO:0008270">
    <property type="term" value="F:zinc ion binding"/>
    <property type="evidence" value="ECO:0007669"/>
    <property type="project" value="UniProtKB-KW"/>
</dbReference>
<evidence type="ECO:0000313" key="6">
    <source>
        <dbReference type="Proteomes" id="UP001459277"/>
    </source>
</evidence>
<feature type="domain" description="RING-type" evidence="4">
    <location>
        <begin position="277"/>
        <end position="319"/>
    </location>
</feature>
<evidence type="ECO:0000256" key="3">
    <source>
        <dbReference type="SAM" id="Phobius"/>
    </source>
</evidence>
<dbReference type="InterPro" id="IPR013083">
    <property type="entry name" value="Znf_RING/FYVE/PHD"/>
</dbReference>
<dbReference type="InterPro" id="IPR001841">
    <property type="entry name" value="Znf_RING"/>
</dbReference>
<dbReference type="Pfam" id="PF14570">
    <property type="entry name" value="zf-RING_4"/>
    <property type="match status" value="1"/>
</dbReference>
<dbReference type="PANTHER" id="PTHR12603">
    <property type="entry name" value="CCR4-NOT TRANSCRIPTION COMPLEX RELATED"/>
    <property type="match status" value="1"/>
</dbReference>
<dbReference type="GO" id="GO:0004842">
    <property type="term" value="F:ubiquitin-protein transferase activity"/>
    <property type="evidence" value="ECO:0007669"/>
    <property type="project" value="InterPro"/>
</dbReference>
<dbReference type="CDD" id="cd16618">
    <property type="entry name" value="mRING-HC-C4C4_CNOT4"/>
    <property type="match status" value="1"/>
</dbReference>
<dbReference type="EMBL" id="JAZDWU010000007">
    <property type="protein sequence ID" value="KAK9995887.1"/>
    <property type="molecule type" value="Genomic_DNA"/>
</dbReference>
<evidence type="ECO:0000259" key="4">
    <source>
        <dbReference type="PROSITE" id="PS50089"/>
    </source>
</evidence>
<keyword evidence="1" id="KW-0862">Zinc</keyword>
<feature type="region of interest" description="Disordered" evidence="2">
    <location>
        <begin position="1"/>
        <end position="163"/>
    </location>
</feature>
<evidence type="ECO:0000256" key="1">
    <source>
        <dbReference type="PROSITE-ProRule" id="PRU00175"/>
    </source>
</evidence>
<dbReference type="FunFam" id="3.30.40.10:FF:000383">
    <property type="entry name" value="RING/U-box superfamily protein"/>
    <property type="match status" value="1"/>
</dbReference>
<comment type="caution">
    <text evidence="5">The sequence shown here is derived from an EMBL/GenBank/DDBJ whole genome shotgun (WGS) entry which is preliminary data.</text>
</comment>
<dbReference type="SUPFAM" id="SSF57850">
    <property type="entry name" value="RING/U-box"/>
    <property type="match status" value="1"/>
</dbReference>
<dbReference type="AlphaFoldDB" id="A0AAW2CEC1"/>
<dbReference type="InterPro" id="IPR039780">
    <property type="entry name" value="Mot2"/>
</dbReference>
<keyword evidence="1" id="KW-0479">Metal-binding</keyword>
<keyword evidence="3" id="KW-1133">Transmembrane helix</keyword>
<organism evidence="5 6">
    <name type="scientific">Lithocarpus litseifolius</name>
    <dbReference type="NCBI Taxonomy" id="425828"/>
    <lineage>
        <taxon>Eukaryota</taxon>
        <taxon>Viridiplantae</taxon>
        <taxon>Streptophyta</taxon>
        <taxon>Embryophyta</taxon>
        <taxon>Tracheophyta</taxon>
        <taxon>Spermatophyta</taxon>
        <taxon>Magnoliopsida</taxon>
        <taxon>eudicotyledons</taxon>
        <taxon>Gunneridae</taxon>
        <taxon>Pentapetalae</taxon>
        <taxon>rosids</taxon>
        <taxon>fabids</taxon>
        <taxon>Fagales</taxon>
        <taxon>Fagaceae</taxon>
        <taxon>Lithocarpus</taxon>
    </lineage>
</organism>
<proteinExistence type="predicted"/>
<evidence type="ECO:0000313" key="5">
    <source>
        <dbReference type="EMBL" id="KAK9995887.1"/>
    </source>
</evidence>
<feature type="compositionally biased region" description="Polar residues" evidence="2">
    <location>
        <begin position="1"/>
        <end position="15"/>
    </location>
</feature>
<feature type="transmembrane region" description="Helical" evidence="3">
    <location>
        <begin position="355"/>
        <end position="375"/>
    </location>
</feature>
<keyword evidence="3" id="KW-0472">Membrane</keyword>
<keyword evidence="3" id="KW-0812">Transmembrane</keyword>